<evidence type="ECO:0000313" key="2">
    <source>
        <dbReference type="Proteomes" id="UP000198924"/>
    </source>
</evidence>
<dbReference type="EMBL" id="FOSH01000014">
    <property type="protein sequence ID" value="SFK54644.1"/>
    <property type="molecule type" value="Genomic_DNA"/>
</dbReference>
<reference evidence="2" key="1">
    <citation type="submission" date="2016-10" db="EMBL/GenBank/DDBJ databases">
        <authorList>
            <person name="Varghese N."/>
            <person name="Submissions S."/>
        </authorList>
    </citation>
    <scope>NUCLEOTIDE SEQUENCE [LARGE SCALE GENOMIC DNA]</scope>
    <source>
        <strain evidence="2">DSM 11578</strain>
    </source>
</reference>
<sequence length="52" mass="6151">MVNFINVMRALGRLNDIEMLLPEIKLRPTEVMALRKKELANKKYRASKKHQN</sequence>
<name>A0A1I4AE57_9GAMM</name>
<proteinExistence type="predicted"/>
<dbReference type="Proteomes" id="UP000198924">
    <property type="component" value="Unassembled WGS sequence"/>
</dbReference>
<organism evidence="1 2">
    <name type="scientific">Methylophaga sulfidovorans</name>
    <dbReference type="NCBI Taxonomy" id="45496"/>
    <lineage>
        <taxon>Bacteria</taxon>
        <taxon>Pseudomonadati</taxon>
        <taxon>Pseudomonadota</taxon>
        <taxon>Gammaproteobacteria</taxon>
        <taxon>Thiotrichales</taxon>
        <taxon>Piscirickettsiaceae</taxon>
        <taxon>Methylophaga</taxon>
    </lineage>
</organism>
<keyword evidence="2" id="KW-1185">Reference proteome</keyword>
<protein>
    <submittedName>
        <fullName evidence="1">Uncharacterized protein</fullName>
    </submittedName>
</protein>
<accession>A0A1I4AE57</accession>
<dbReference type="AlphaFoldDB" id="A0A1I4AE57"/>
<evidence type="ECO:0000313" key="1">
    <source>
        <dbReference type="EMBL" id="SFK54644.1"/>
    </source>
</evidence>
<gene>
    <name evidence="1" type="ORF">SAMN04488079_11435</name>
</gene>